<evidence type="ECO:0000256" key="7">
    <source>
        <dbReference type="ARBA" id="ARBA00023136"/>
    </source>
</evidence>
<dbReference type="PANTHER" id="PTHR43495">
    <property type="entry name" value="GABA PERMEASE"/>
    <property type="match status" value="1"/>
</dbReference>
<comment type="caution">
    <text evidence="10">The sequence shown here is derived from an EMBL/GenBank/DDBJ whole genome shotgun (WGS) entry which is preliminary data.</text>
</comment>
<comment type="subcellular location">
    <subcellularLocation>
        <location evidence="1">Cell membrane</location>
        <topology evidence="1">Multi-pass membrane protein</topology>
    </subcellularLocation>
</comment>
<dbReference type="Pfam" id="PF00324">
    <property type="entry name" value="AA_permease"/>
    <property type="match status" value="1"/>
</dbReference>
<sequence length="460" mass="50672">MLDKRNRELNRDLSSNQMQMIALGGTIGVGLFMGSSATIKWTGVSVIFAYALAGFVLYLVMRALGEMLFVDPTVGSFANYATKYIHPLAGYLTVWANVFQWLTVGVSETIAVGVYLNYWFPGVPIWVTGVVVLVTLTLANMATVKAYGNMETWFSMIKVVTIILMIILGFMVILLGFGNNWHPIGFSNLWTHGPFFAGGLKGFMFALSIVMTSYQGIEIIGITAGETQNPKHAIVSAIKSIVARILIFYIGAIFVIITIYPWDKLDQVGSPFVETFSRVGITAAAGIINFVMLTAAMSALNSGIFSSSRMLYTLALNKELSPKFLKLSKHRVPTLPVLAMSGGILIGIVLNALLPLFWRGSSSVFVLVYSASTLPGMVPWFVILISQIKFKRDNPNLLEGHPFKMPWAPYTNYFAIAMLVLTLVYMVINPETRIPLLIGLAFLLVMSVVFFITHHKSAKQ</sequence>
<dbReference type="InterPro" id="IPR004841">
    <property type="entry name" value="AA-permease/SLC12A_dom"/>
</dbReference>
<dbReference type="EMBL" id="WSZI01000013">
    <property type="protein sequence ID" value="MWN20742.1"/>
    <property type="molecule type" value="Genomic_DNA"/>
</dbReference>
<feature type="transmembrane region" description="Helical" evidence="8">
    <location>
        <begin position="189"/>
        <end position="210"/>
    </location>
</feature>
<feature type="transmembrane region" description="Helical" evidence="8">
    <location>
        <begin position="434"/>
        <end position="453"/>
    </location>
</feature>
<reference evidence="10 11" key="1">
    <citation type="submission" date="2019-12" db="EMBL/GenBank/DDBJ databases">
        <title>Complete genome sequence of Leuconostoc lactis strain AVN1 provides insights into metabolic potential.</title>
        <authorList>
            <person name="Besrour N."/>
            <person name="Najjari A."/>
            <person name="Fhoula I."/>
            <person name="Jaballah S."/>
            <person name="Klibi N."/>
            <person name="Ouzari H.I."/>
        </authorList>
    </citation>
    <scope>NUCLEOTIDE SEQUENCE [LARGE SCALE GENOMIC DNA]</scope>
    <source>
        <strain evidence="10 11">AVN1</strain>
    </source>
</reference>
<feature type="transmembrane region" description="Helical" evidence="8">
    <location>
        <begin position="156"/>
        <end position="177"/>
    </location>
</feature>
<gene>
    <name evidence="10" type="ORF">GQS40_03525</name>
</gene>
<keyword evidence="2" id="KW-0813">Transport</keyword>
<dbReference type="FunFam" id="1.20.1740.10:FF:000001">
    <property type="entry name" value="Amino acid permease"/>
    <property type="match status" value="1"/>
</dbReference>
<dbReference type="Gene3D" id="1.20.1740.10">
    <property type="entry name" value="Amino acid/polyamine transporter I"/>
    <property type="match status" value="1"/>
</dbReference>
<dbReference type="GO" id="GO:0006865">
    <property type="term" value="P:amino acid transport"/>
    <property type="evidence" value="ECO:0007669"/>
    <property type="project" value="UniProtKB-KW"/>
</dbReference>
<keyword evidence="4 8" id="KW-0812">Transmembrane</keyword>
<protein>
    <submittedName>
        <fullName evidence="10">Amino acid permease</fullName>
    </submittedName>
</protein>
<evidence type="ECO:0000256" key="2">
    <source>
        <dbReference type="ARBA" id="ARBA00022448"/>
    </source>
</evidence>
<feature type="transmembrane region" description="Helical" evidence="8">
    <location>
        <begin position="45"/>
        <end position="64"/>
    </location>
</feature>
<dbReference type="PANTHER" id="PTHR43495:SF6">
    <property type="entry name" value="THREONINE_SERINE TRANSPORTER YBXG-RELATED"/>
    <property type="match status" value="1"/>
</dbReference>
<evidence type="ECO:0000313" key="10">
    <source>
        <dbReference type="EMBL" id="MWN20742.1"/>
    </source>
</evidence>
<evidence type="ECO:0000256" key="4">
    <source>
        <dbReference type="ARBA" id="ARBA00022692"/>
    </source>
</evidence>
<dbReference type="RefSeq" id="WP_029509049.1">
    <property type="nucleotide sequence ID" value="NZ_DALYXY010000020.1"/>
</dbReference>
<keyword evidence="7 8" id="KW-0472">Membrane</keyword>
<dbReference type="GO" id="GO:0055085">
    <property type="term" value="P:transmembrane transport"/>
    <property type="evidence" value="ECO:0007669"/>
    <property type="project" value="InterPro"/>
</dbReference>
<evidence type="ECO:0000256" key="3">
    <source>
        <dbReference type="ARBA" id="ARBA00022475"/>
    </source>
</evidence>
<feature type="transmembrane region" description="Helical" evidence="8">
    <location>
        <begin position="280"/>
        <end position="300"/>
    </location>
</feature>
<dbReference type="PIRSF" id="PIRSF006060">
    <property type="entry name" value="AA_transporter"/>
    <property type="match status" value="1"/>
</dbReference>
<feature type="transmembrane region" description="Helical" evidence="8">
    <location>
        <begin position="20"/>
        <end position="39"/>
    </location>
</feature>
<feature type="transmembrane region" description="Helical" evidence="8">
    <location>
        <begin position="84"/>
        <end position="103"/>
    </location>
</feature>
<proteinExistence type="predicted"/>
<evidence type="ECO:0000256" key="8">
    <source>
        <dbReference type="SAM" id="Phobius"/>
    </source>
</evidence>
<keyword evidence="3" id="KW-1003">Cell membrane</keyword>
<feature type="transmembrane region" description="Helical" evidence="8">
    <location>
        <begin position="364"/>
        <end position="386"/>
    </location>
</feature>
<feature type="transmembrane region" description="Helical" evidence="8">
    <location>
        <begin position="241"/>
        <end position="260"/>
    </location>
</feature>
<dbReference type="AlphaFoldDB" id="A0A6L7AAC0"/>
<organism evidence="10 11">
    <name type="scientific">Leuconostoc lactis</name>
    <dbReference type="NCBI Taxonomy" id="1246"/>
    <lineage>
        <taxon>Bacteria</taxon>
        <taxon>Bacillati</taxon>
        <taxon>Bacillota</taxon>
        <taxon>Bacilli</taxon>
        <taxon>Lactobacillales</taxon>
        <taxon>Lactobacillaceae</taxon>
        <taxon>Leuconostoc</taxon>
    </lineage>
</organism>
<keyword evidence="6 8" id="KW-1133">Transmembrane helix</keyword>
<feature type="domain" description="Amino acid permease/ SLC12A" evidence="9">
    <location>
        <begin position="18"/>
        <end position="433"/>
    </location>
</feature>
<accession>A0A6L7AAC0</accession>
<dbReference type="Proteomes" id="UP000478636">
    <property type="component" value="Unassembled WGS sequence"/>
</dbReference>
<feature type="transmembrane region" description="Helical" evidence="8">
    <location>
        <begin position="123"/>
        <end position="144"/>
    </location>
</feature>
<evidence type="ECO:0000256" key="6">
    <source>
        <dbReference type="ARBA" id="ARBA00022989"/>
    </source>
</evidence>
<name>A0A6L7AAC0_LEULA</name>
<feature type="transmembrane region" description="Helical" evidence="8">
    <location>
        <begin position="407"/>
        <end position="428"/>
    </location>
</feature>
<evidence type="ECO:0000256" key="1">
    <source>
        <dbReference type="ARBA" id="ARBA00004651"/>
    </source>
</evidence>
<evidence type="ECO:0000313" key="11">
    <source>
        <dbReference type="Proteomes" id="UP000478636"/>
    </source>
</evidence>
<dbReference type="GO" id="GO:0005886">
    <property type="term" value="C:plasma membrane"/>
    <property type="evidence" value="ECO:0007669"/>
    <property type="project" value="UniProtKB-SubCell"/>
</dbReference>
<keyword evidence="5" id="KW-0029">Amino-acid transport</keyword>
<evidence type="ECO:0000259" key="9">
    <source>
        <dbReference type="Pfam" id="PF00324"/>
    </source>
</evidence>
<evidence type="ECO:0000256" key="5">
    <source>
        <dbReference type="ARBA" id="ARBA00022970"/>
    </source>
</evidence>
<feature type="transmembrane region" description="Helical" evidence="8">
    <location>
        <begin position="335"/>
        <end position="358"/>
    </location>
</feature>